<accession>A0A1Y0AYW6</accession>
<keyword evidence="2" id="KW-0496">Mitochondrion</keyword>
<evidence type="ECO:0000256" key="1">
    <source>
        <dbReference type="SAM" id="Phobius"/>
    </source>
</evidence>
<geneLocation type="mitochondrion" evidence="2"/>
<protein>
    <submittedName>
        <fullName evidence="2">Uncharacterized protein</fullName>
    </submittedName>
</protein>
<dbReference type="EMBL" id="KY774314">
    <property type="protein sequence ID" value="ART30309.1"/>
    <property type="molecule type" value="Genomic_DNA"/>
</dbReference>
<keyword evidence="1" id="KW-1133">Transmembrane helix</keyword>
<reference evidence="2" key="1">
    <citation type="submission" date="2017-03" db="EMBL/GenBank/DDBJ databases">
        <title>The mitochondrial genome of the carnivorous plant Utricularia reniformis (Lentibulariaceae): structure, comparative analysis and evolutionary landmarks.</title>
        <authorList>
            <person name="Silva S.R."/>
            <person name="Alvarenga D.O."/>
            <person name="Michael T.P."/>
            <person name="Miranda V.F.O."/>
            <person name="Varani A.M."/>
        </authorList>
    </citation>
    <scope>NUCLEOTIDE SEQUENCE</scope>
</reference>
<gene>
    <name evidence="2" type="ORF">AEK19_MT0750</name>
</gene>
<proteinExistence type="predicted"/>
<dbReference type="AlphaFoldDB" id="A0A1Y0AYW6"/>
<name>A0A1Y0AYW6_9LAMI</name>
<organism evidence="2">
    <name type="scientific">Utricularia reniformis</name>
    <dbReference type="NCBI Taxonomy" id="192314"/>
    <lineage>
        <taxon>Eukaryota</taxon>
        <taxon>Viridiplantae</taxon>
        <taxon>Streptophyta</taxon>
        <taxon>Embryophyta</taxon>
        <taxon>Tracheophyta</taxon>
        <taxon>Spermatophyta</taxon>
        <taxon>Magnoliopsida</taxon>
        <taxon>eudicotyledons</taxon>
        <taxon>Gunneridae</taxon>
        <taxon>Pentapetalae</taxon>
        <taxon>asterids</taxon>
        <taxon>lamiids</taxon>
        <taxon>Lamiales</taxon>
        <taxon>Lentibulariaceae</taxon>
        <taxon>Utricularia</taxon>
    </lineage>
</organism>
<keyword evidence="1" id="KW-0812">Transmembrane</keyword>
<keyword evidence="1" id="KW-0472">Membrane</keyword>
<evidence type="ECO:0000313" key="2">
    <source>
        <dbReference type="EMBL" id="ART30309.1"/>
    </source>
</evidence>
<feature type="transmembrane region" description="Helical" evidence="1">
    <location>
        <begin position="28"/>
        <end position="49"/>
    </location>
</feature>
<sequence length="65" mass="7471">MSLYSPLYVPQFFPLGALPCFPSFSFRFSLVFPFLPDLLIPLSILFSVFNSRLKSSKSLWQYNSA</sequence>